<dbReference type="SMART" id="SM00065">
    <property type="entry name" value="GAF"/>
    <property type="match status" value="4"/>
</dbReference>
<accession>A0ABR8DB77</accession>
<feature type="domain" description="GAF" evidence="1">
    <location>
        <begin position="377"/>
        <end position="526"/>
    </location>
</feature>
<proteinExistence type="predicted"/>
<dbReference type="InterPro" id="IPR003018">
    <property type="entry name" value="GAF"/>
</dbReference>
<sequence>MGQPQKPIAAEQTILALGRVLQSLREEDNVDVLINTTIAYIKQEFTYNLVWIACYDRLKHALLGQGGIAPSSDLTFLRKRLVLQPGDLLEQVVIQQSPLGVADIRNEKRAGEWREFGTKFNIQGTIILPMRYKDKCMGLVVLGSERWGYLLPEDAKARLMIVLGELAAILYQKELDLQHKQIKRPDEPLLKLLENVRNLNNLEERLKAVVEATHDFVCPSRTNVYWFERQGRYFWCRMSNQLVNLGRDNNSEQSAAGMTVQELNDLYYALSVNQIVWIGDARSSLKGQFTAKLLQRLRVRSLLAAPIIWQKDLLGFLAVEGYEPRIWTDADKNFVQGAAGFISLVAPNDNTEDIIKQIQADSQLTSEVAQSIYTHQDLKETLRTCAARVINRLNATRFLLLHYDQDENNYQVIYQTQPNNRRPVTSAFSLLTETDRQMLKTAKVTVAVENIEEDLRFFNWRSLLLEQGVRSLLISNCTQGHKAEALLIVTHANPRSWTNQEKELMWVVGQQIGVVVRQWRLQTNNEQQQQVFQSIQKCFSLVEGSESENSEIRKHHLECTALEQIASVLNCPLALLFSWSPGDSTAKIIPGVIADSRFDVLVTAIPIQYEALIQWALAENSYLSVSIDHIPPETRKWLNGAGIGQVLLKALRTGVDHQPTGVVLLADHQDRHWSQHSLNTGEILIDQLAWLRRQQQISQRLESTTQELRQLNWYKHRRLEEIQRNTTSLLGQIHDLGIPSNDLTQTRYQLLLRQLDHTATSMTAMVKQEQWQLHISCETMPIASLLKRSLERVDYLVRQQRLWVGVHGLAQPVTDKEASNGAALLKGISTPANPAVMAIAGDIIKFELIVHELLLAACYRSPKGDRIDIWCRRLDEGFLEVSITDHGKIETQLLTQLQQKTHKDVLALSDFKQSPILNLLICQHLMQQLGGELDIYQLPDHRVVSRLVLPLAEG</sequence>
<evidence type="ECO:0000313" key="2">
    <source>
        <dbReference type="EMBL" id="MBD2503391.1"/>
    </source>
</evidence>
<organism evidence="2 3">
    <name type="scientific">Anabaena azotica FACHB-119</name>
    <dbReference type="NCBI Taxonomy" id="947527"/>
    <lineage>
        <taxon>Bacteria</taxon>
        <taxon>Bacillati</taxon>
        <taxon>Cyanobacteriota</taxon>
        <taxon>Cyanophyceae</taxon>
        <taxon>Nostocales</taxon>
        <taxon>Nostocaceae</taxon>
        <taxon>Anabaena</taxon>
        <taxon>Anabaena azotica</taxon>
    </lineage>
</organism>
<evidence type="ECO:0000313" key="3">
    <source>
        <dbReference type="Proteomes" id="UP000661112"/>
    </source>
</evidence>
<protein>
    <submittedName>
        <fullName evidence="2">GAF domain-containing protein</fullName>
    </submittedName>
</protein>
<dbReference type="Gene3D" id="3.30.565.10">
    <property type="entry name" value="Histidine kinase-like ATPase, C-terminal domain"/>
    <property type="match status" value="1"/>
</dbReference>
<feature type="domain" description="GAF" evidence="1">
    <location>
        <begin position="29"/>
        <end position="180"/>
    </location>
</feature>
<keyword evidence="3" id="KW-1185">Reference proteome</keyword>
<dbReference type="Gene3D" id="3.30.450.40">
    <property type="match status" value="3"/>
</dbReference>
<dbReference type="Proteomes" id="UP000661112">
    <property type="component" value="Unassembled WGS sequence"/>
</dbReference>
<dbReference type="SUPFAM" id="SSF55781">
    <property type="entry name" value="GAF domain-like"/>
    <property type="match status" value="4"/>
</dbReference>
<evidence type="ECO:0000259" key="1">
    <source>
        <dbReference type="SMART" id="SM00065"/>
    </source>
</evidence>
<comment type="caution">
    <text evidence="2">The sequence shown here is derived from an EMBL/GenBank/DDBJ whole genome shotgun (WGS) entry which is preliminary data.</text>
</comment>
<dbReference type="EMBL" id="JACJSG010000035">
    <property type="protein sequence ID" value="MBD2503391.1"/>
    <property type="molecule type" value="Genomic_DNA"/>
</dbReference>
<reference evidence="2 3" key="1">
    <citation type="journal article" date="2020" name="ISME J.">
        <title>Comparative genomics reveals insights into cyanobacterial evolution and habitat adaptation.</title>
        <authorList>
            <person name="Chen M.Y."/>
            <person name="Teng W.K."/>
            <person name="Zhao L."/>
            <person name="Hu C.X."/>
            <person name="Zhou Y.K."/>
            <person name="Han B.P."/>
            <person name="Song L.R."/>
            <person name="Shu W.S."/>
        </authorList>
    </citation>
    <scope>NUCLEOTIDE SEQUENCE [LARGE SCALE GENOMIC DNA]</scope>
    <source>
        <strain evidence="2 3">FACHB-119</strain>
    </source>
</reference>
<dbReference type="SUPFAM" id="SSF55874">
    <property type="entry name" value="ATPase domain of HSP90 chaperone/DNA topoisomerase II/histidine kinase"/>
    <property type="match status" value="1"/>
</dbReference>
<feature type="domain" description="GAF" evidence="1">
    <location>
        <begin position="556"/>
        <end position="702"/>
    </location>
</feature>
<feature type="domain" description="GAF" evidence="1">
    <location>
        <begin position="201"/>
        <end position="356"/>
    </location>
</feature>
<dbReference type="InterPro" id="IPR029016">
    <property type="entry name" value="GAF-like_dom_sf"/>
</dbReference>
<dbReference type="Pfam" id="PF01590">
    <property type="entry name" value="GAF"/>
    <property type="match status" value="2"/>
</dbReference>
<dbReference type="InterPro" id="IPR036890">
    <property type="entry name" value="HATPase_C_sf"/>
</dbReference>
<name>A0ABR8DB77_9NOST</name>
<gene>
    <name evidence="2" type="ORF">H6G83_22770</name>
</gene>